<dbReference type="Pfam" id="PF06985">
    <property type="entry name" value="HET"/>
    <property type="match status" value="1"/>
</dbReference>
<comment type="caution">
    <text evidence="3">The sequence shown here is derived from an EMBL/GenBank/DDBJ whole genome shotgun (WGS) entry which is preliminary data.</text>
</comment>
<reference evidence="3" key="2">
    <citation type="journal article" date="2018" name="DNA Res.">
        <title>Comparative genome and transcriptome analyses reveal adaptations to opportunistic infections in woody plant degrading pathogens of Botryosphaeriaceae.</title>
        <authorList>
            <person name="Yan J.Y."/>
            <person name="Zhao W.S."/>
            <person name="Chen Z."/>
            <person name="Xing Q.K."/>
            <person name="Zhang W."/>
            <person name="Chethana K.W.T."/>
            <person name="Xue M.F."/>
            <person name="Xu J.P."/>
            <person name="Phillips A.J.L."/>
            <person name="Wang Y."/>
            <person name="Liu J.H."/>
            <person name="Liu M."/>
            <person name="Zhou Y."/>
            <person name="Jayawardena R.S."/>
            <person name="Manawasinghe I.S."/>
            <person name="Huang J.B."/>
            <person name="Qiao G.H."/>
            <person name="Fu C.Y."/>
            <person name="Guo F.F."/>
            <person name="Dissanayake A.J."/>
            <person name="Peng Y.L."/>
            <person name="Hyde K.D."/>
            <person name="Li X.H."/>
        </authorList>
    </citation>
    <scope>NUCLEOTIDE SEQUENCE</scope>
    <source>
        <strain evidence="3">CSS-01s</strain>
    </source>
</reference>
<reference evidence="3" key="1">
    <citation type="submission" date="2016-08" db="EMBL/GenBank/DDBJ databases">
        <authorList>
            <person name="Yan J."/>
        </authorList>
    </citation>
    <scope>NUCLEOTIDE SEQUENCE</scope>
    <source>
        <strain evidence="3">CSS-01s</strain>
    </source>
</reference>
<dbReference type="AlphaFoldDB" id="A0A8H7ITI7"/>
<feature type="domain" description="Heterokaryon incompatibility" evidence="2">
    <location>
        <begin position="81"/>
        <end position="227"/>
    </location>
</feature>
<evidence type="ECO:0000259" key="2">
    <source>
        <dbReference type="Pfam" id="PF06985"/>
    </source>
</evidence>
<feature type="region of interest" description="Disordered" evidence="1">
    <location>
        <begin position="248"/>
        <end position="267"/>
    </location>
</feature>
<evidence type="ECO:0000313" key="4">
    <source>
        <dbReference type="Proteomes" id="UP000627934"/>
    </source>
</evidence>
<evidence type="ECO:0000313" key="3">
    <source>
        <dbReference type="EMBL" id="KAF9630692.1"/>
    </source>
</evidence>
<evidence type="ECO:0000256" key="1">
    <source>
        <dbReference type="SAM" id="MobiDB-lite"/>
    </source>
</evidence>
<name>A0A8H7ITI7_9PEZI</name>
<protein>
    <recommendedName>
        <fullName evidence="2">Heterokaryon incompatibility domain-containing protein</fullName>
    </recommendedName>
</protein>
<proteinExistence type="predicted"/>
<dbReference type="PANTHER" id="PTHR33112:SF12">
    <property type="entry name" value="HETEROKARYON INCOMPATIBILITY DOMAIN-CONTAINING PROTEIN"/>
    <property type="match status" value="1"/>
</dbReference>
<organism evidence="3 4">
    <name type="scientific">Lasiodiplodia theobromae</name>
    <dbReference type="NCBI Taxonomy" id="45133"/>
    <lineage>
        <taxon>Eukaryota</taxon>
        <taxon>Fungi</taxon>
        <taxon>Dikarya</taxon>
        <taxon>Ascomycota</taxon>
        <taxon>Pezizomycotina</taxon>
        <taxon>Dothideomycetes</taxon>
        <taxon>Dothideomycetes incertae sedis</taxon>
        <taxon>Botryosphaeriales</taxon>
        <taxon>Botryosphaeriaceae</taxon>
        <taxon>Lasiodiplodia</taxon>
    </lineage>
</organism>
<accession>A0A8H7ITI7</accession>
<dbReference type="PANTHER" id="PTHR33112">
    <property type="entry name" value="DOMAIN PROTEIN, PUTATIVE-RELATED"/>
    <property type="match status" value="1"/>
</dbReference>
<dbReference type="Proteomes" id="UP000627934">
    <property type="component" value="Unassembled WGS sequence"/>
</dbReference>
<sequence length="676" mass="75746">MEATINFNKAKETATDVDSLTLGSNAYGASRVVSWKKVQERIADCLDNHHHANQTRSLPPGFMVIDIASGCIVEPPKEFQYIALSYVWGPQQPGYLELNRKTESDLRTPQSLDTKQVPRTIRDAMTACTELGVRYLWVDRLCIIQDEDHPQKMAQIRSMDAVYASAYLTICAVHGTDSETGLLGLNSNPRRFSQEPVPVSGLLITPQLPSPVSGRETWWTRGWVCQEYLLSPRKLLFSQWQTAFQCPQSLSTEGPSNTAAAQPSTALETDDHHNFSRYAAFIQEYNKRNLTNRSDIYNAILGIFSHTYGSTDSFRNGLPDRDFDEALLWETRHRDTQPHLLAPYVRTGDCGSLRLPSWSWVAAEGETSFDQPFHGALARWMHAGQDDNDETSGTGTVAFRNIAATGSGGGWHAYTDEHSLLPVDIHPRYSKQIYVAAAWMFGLFECAVSAEIQNVAADFDALQRLLDDRWPRYEDFWMEMHGNSDDALAHWLEADTQAGALLRGTDGGLAGRAMIGVGMLDQRGRAPCICDADGLVVGMCSPDDFVEAPPVWTGLEFVALSVGEQRYVRVFDQLFRRARGLGCGGAAEESRVEEFAGDVESRMYETEEENMERKRRIMSSQVTIHDGKGRPLIPPPVVNVMLIRRHNGIATRVGLGWVLLTQWLRLKPKFENFILY</sequence>
<dbReference type="EMBL" id="MDYX01000041">
    <property type="protein sequence ID" value="KAF9630692.1"/>
    <property type="molecule type" value="Genomic_DNA"/>
</dbReference>
<dbReference type="InterPro" id="IPR010730">
    <property type="entry name" value="HET"/>
</dbReference>
<gene>
    <name evidence="3" type="ORF">BFW01_g1254</name>
</gene>